<keyword evidence="3" id="KW-1185">Reference proteome</keyword>
<sequence>MLAREVGVEEREGLEEVTAGGCTGRPVGVAGLDETELRLRPPDDEGRRFPTPAAPAPKEEIGKSSAPVRRVGTDETILNIGELPGFESATGKRNMELKMRQNDVVLLERLEEKKQQDDGSLVLLPIFKRGSLPGRVSSSSELLLRRRLFWRSFSRLRISRKRASSSSFSFITAPRVRPLGGCCCWGWCWCFCLRGTDEETVDPLSGPLKLRLSIFSPLPG</sequence>
<dbReference type="EMBL" id="LR746275">
    <property type="protein sequence ID" value="CAA7406421.1"/>
    <property type="molecule type" value="Genomic_DNA"/>
</dbReference>
<reference evidence="2" key="1">
    <citation type="submission" date="2020-02" db="EMBL/GenBank/DDBJ databases">
        <authorList>
            <person name="Scholz U."/>
            <person name="Mascher M."/>
            <person name="Fiebig A."/>
        </authorList>
    </citation>
    <scope>NUCLEOTIDE SEQUENCE</scope>
</reference>
<accession>A0A7I8L8P7</accession>
<gene>
    <name evidence="2" type="ORF">SI8410_12017099</name>
</gene>
<protein>
    <submittedName>
        <fullName evidence="2">Uncharacterized protein</fullName>
    </submittedName>
</protein>
<evidence type="ECO:0000313" key="2">
    <source>
        <dbReference type="EMBL" id="CAA7406421.1"/>
    </source>
</evidence>
<organism evidence="2 3">
    <name type="scientific">Spirodela intermedia</name>
    <name type="common">Intermediate duckweed</name>
    <dbReference type="NCBI Taxonomy" id="51605"/>
    <lineage>
        <taxon>Eukaryota</taxon>
        <taxon>Viridiplantae</taxon>
        <taxon>Streptophyta</taxon>
        <taxon>Embryophyta</taxon>
        <taxon>Tracheophyta</taxon>
        <taxon>Spermatophyta</taxon>
        <taxon>Magnoliopsida</taxon>
        <taxon>Liliopsida</taxon>
        <taxon>Araceae</taxon>
        <taxon>Lemnoideae</taxon>
        <taxon>Spirodela</taxon>
    </lineage>
</organism>
<feature type="region of interest" description="Disordered" evidence="1">
    <location>
        <begin position="1"/>
        <end position="68"/>
    </location>
</feature>
<dbReference type="Proteomes" id="UP000663760">
    <property type="component" value="Chromosome 12"/>
</dbReference>
<feature type="compositionally biased region" description="Basic and acidic residues" evidence="1">
    <location>
        <begin position="1"/>
        <end position="11"/>
    </location>
</feature>
<name>A0A7I8L8P7_SPIIN</name>
<evidence type="ECO:0000256" key="1">
    <source>
        <dbReference type="SAM" id="MobiDB-lite"/>
    </source>
</evidence>
<evidence type="ECO:0000313" key="3">
    <source>
        <dbReference type="Proteomes" id="UP000663760"/>
    </source>
</evidence>
<proteinExistence type="predicted"/>
<dbReference type="AlphaFoldDB" id="A0A7I8L8P7"/>
<feature type="compositionally biased region" description="Basic and acidic residues" evidence="1">
    <location>
        <begin position="35"/>
        <end position="48"/>
    </location>
</feature>